<dbReference type="InterPro" id="IPR000315">
    <property type="entry name" value="Znf_B-box"/>
</dbReference>
<dbReference type="PANTHER" id="PTHR31717:SF60">
    <property type="entry name" value="B-BOX TYPE ZINC FINGER FAMILY PROTEIN"/>
    <property type="match status" value="1"/>
</dbReference>
<evidence type="ECO:0000256" key="4">
    <source>
        <dbReference type="PROSITE-ProRule" id="PRU00024"/>
    </source>
</evidence>
<keyword evidence="3" id="KW-0862">Zinc</keyword>
<dbReference type="CDD" id="cd19821">
    <property type="entry name" value="Bbox1_BBX-like"/>
    <property type="match status" value="1"/>
</dbReference>
<evidence type="ECO:0000259" key="6">
    <source>
        <dbReference type="PROSITE" id="PS50119"/>
    </source>
</evidence>
<dbReference type="Proteomes" id="UP000188354">
    <property type="component" value="Chromosome LG13"/>
</dbReference>
<protein>
    <recommendedName>
        <fullName evidence="6">B box-type domain-containing protein</fullName>
    </recommendedName>
</protein>
<dbReference type="Gramene" id="OIV99220">
    <property type="protein sequence ID" value="OIV99220"/>
    <property type="gene ID" value="TanjilG_06525"/>
</dbReference>
<dbReference type="PROSITE" id="PS50119">
    <property type="entry name" value="ZF_BBOX"/>
    <property type="match status" value="1"/>
</dbReference>
<dbReference type="GO" id="GO:0008270">
    <property type="term" value="F:zinc ion binding"/>
    <property type="evidence" value="ECO:0007669"/>
    <property type="project" value="UniProtKB-KW"/>
</dbReference>
<feature type="compositionally biased region" description="Basic and acidic residues" evidence="5">
    <location>
        <begin position="140"/>
        <end position="154"/>
    </location>
</feature>
<evidence type="ECO:0000256" key="1">
    <source>
        <dbReference type="ARBA" id="ARBA00022723"/>
    </source>
</evidence>
<dbReference type="PANTHER" id="PTHR31717">
    <property type="entry name" value="ZINC FINGER PROTEIN CONSTANS-LIKE 10"/>
    <property type="match status" value="1"/>
</dbReference>
<keyword evidence="2 4" id="KW-0863">Zinc-finger</keyword>
<evidence type="ECO:0000256" key="3">
    <source>
        <dbReference type="ARBA" id="ARBA00022833"/>
    </source>
</evidence>
<keyword evidence="1" id="KW-0479">Metal-binding</keyword>
<organism evidence="7 8">
    <name type="scientific">Lupinus angustifolius</name>
    <name type="common">Narrow-leaved blue lupine</name>
    <dbReference type="NCBI Taxonomy" id="3871"/>
    <lineage>
        <taxon>Eukaryota</taxon>
        <taxon>Viridiplantae</taxon>
        <taxon>Streptophyta</taxon>
        <taxon>Embryophyta</taxon>
        <taxon>Tracheophyta</taxon>
        <taxon>Spermatophyta</taxon>
        <taxon>Magnoliopsida</taxon>
        <taxon>eudicotyledons</taxon>
        <taxon>Gunneridae</taxon>
        <taxon>Pentapetalae</taxon>
        <taxon>rosids</taxon>
        <taxon>fabids</taxon>
        <taxon>Fabales</taxon>
        <taxon>Fabaceae</taxon>
        <taxon>Papilionoideae</taxon>
        <taxon>50 kb inversion clade</taxon>
        <taxon>genistoids sensu lato</taxon>
        <taxon>core genistoids</taxon>
        <taxon>Genisteae</taxon>
        <taxon>Lupinus</taxon>
    </lineage>
</organism>
<evidence type="ECO:0000256" key="2">
    <source>
        <dbReference type="ARBA" id="ARBA00022771"/>
    </source>
</evidence>
<evidence type="ECO:0000313" key="8">
    <source>
        <dbReference type="Proteomes" id="UP000188354"/>
    </source>
</evidence>
<evidence type="ECO:0000313" key="7">
    <source>
        <dbReference type="EMBL" id="OIV99220.1"/>
    </source>
</evidence>
<name>A0A1J7HBW0_LUPAN</name>
<dbReference type="SMART" id="SM00336">
    <property type="entry name" value="BBOX"/>
    <property type="match status" value="1"/>
</dbReference>
<feature type="domain" description="B box-type" evidence="6">
    <location>
        <begin position="1"/>
        <end position="46"/>
    </location>
</feature>
<dbReference type="AlphaFoldDB" id="A0A1J7HBW0"/>
<evidence type="ECO:0000256" key="5">
    <source>
        <dbReference type="SAM" id="MobiDB-lite"/>
    </source>
</evidence>
<sequence>MNKKCELCKGPARIFCESDQATLCWDCDTQVHAANFLVARHSRTLLCRACHSPTPWNASGARLGNTISFCHRCAAEEETAENDVGNDGAVMIPGDNDGDIQFVPSSSTPPPPPASSVEAVSDGDDEDKSEPVTTTTTLIQERENNNVPDRDFQV</sequence>
<dbReference type="Pfam" id="PF00643">
    <property type="entry name" value="zf-B_box"/>
    <property type="match status" value="1"/>
</dbReference>
<gene>
    <name evidence="7" type="ORF">TanjilG_06525</name>
</gene>
<proteinExistence type="predicted"/>
<dbReference type="InterPro" id="IPR049808">
    <property type="entry name" value="CONSTANS-like_Bbox1"/>
</dbReference>
<accession>A0A1J7HBW0</accession>
<keyword evidence="8" id="KW-1185">Reference proteome</keyword>
<dbReference type="OMA" id="CERCVND"/>
<reference evidence="7 8" key="1">
    <citation type="journal article" date="2017" name="Plant Biotechnol. J.">
        <title>A comprehensive draft genome sequence for lupin (Lupinus angustifolius), an emerging health food: insights into plant-microbe interactions and legume evolution.</title>
        <authorList>
            <person name="Hane J.K."/>
            <person name="Ming Y."/>
            <person name="Kamphuis L.G."/>
            <person name="Nelson M.N."/>
            <person name="Garg G."/>
            <person name="Atkins C.A."/>
            <person name="Bayer P.E."/>
            <person name="Bravo A."/>
            <person name="Bringans S."/>
            <person name="Cannon S."/>
            <person name="Edwards D."/>
            <person name="Foley R."/>
            <person name="Gao L.L."/>
            <person name="Harrison M.J."/>
            <person name="Huang W."/>
            <person name="Hurgobin B."/>
            <person name="Li S."/>
            <person name="Liu C.W."/>
            <person name="McGrath A."/>
            <person name="Morahan G."/>
            <person name="Murray J."/>
            <person name="Weller J."/>
            <person name="Jian J."/>
            <person name="Singh K.B."/>
        </authorList>
    </citation>
    <scope>NUCLEOTIDE SEQUENCE [LARGE SCALE GENOMIC DNA]</scope>
    <source>
        <strain evidence="8">cv. Tanjil</strain>
        <tissue evidence="7">Whole plant</tissue>
    </source>
</reference>
<dbReference type="EMBL" id="CM007373">
    <property type="protein sequence ID" value="OIV99220.1"/>
    <property type="molecule type" value="Genomic_DNA"/>
</dbReference>
<feature type="region of interest" description="Disordered" evidence="5">
    <location>
        <begin position="80"/>
        <end position="154"/>
    </location>
</feature>